<dbReference type="SUPFAM" id="SSF49764">
    <property type="entry name" value="HSP20-like chaperones"/>
    <property type="match status" value="1"/>
</dbReference>
<protein>
    <recommendedName>
        <fullName evidence="1">SHSP domain-containing protein</fullName>
    </recommendedName>
</protein>
<evidence type="ECO:0000259" key="1">
    <source>
        <dbReference type="PROSITE" id="PS01031"/>
    </source>
</evidence>
<feature type="domain" description="SHSP" evidence="1">
    <location>
        <begin position="9"/>
        <end position="125"/>
    </location>
</feature>
<dbReference type="InterPro" id="IPR008978">
    <property type="entry name" value="HSP20-like_chaperone"/>
</dbReference>
<dbReference type="Gene3D" id="2.60.40.790">
    <property type="match status" value="1"/>
</dbReference>
<organism evidence="2">
    <name type="scientific">mine drainage metagenome</name>
    <dbReference type="NCBI Taxonomy" id="410659"/>
    <lineage>
        <taxon>unclassified sequences</taxon>
        <taxon>metagenomes</taxon>
        <taxon>ecological metagenomes</taxon>
    </lineage>
</organism>
<gene>
    <name evidence="2" type="ORF">CARN1_0037</name>
</gene>
<evidence type="ECO:0000313" key="2">
    <source>
        <dbReference type="EMBL" id="CBH74862.1"/>
    </source>
</evidence>
<dbReference type="InterPro" id="IPR002068">
    <property type="entry name" value="A-crystallin/Hsp20_dom"/>
</dbReference>
<name>E6PEH7_9ZZZZ</name>
<dbReference type="CDD" id="cd06464">
    <property type="entry name" value="ACD_sHsps-like"/>
    <property type="match status" value="1"/>
</dbReference>
<dbReference type="EMBL" id="CABL01000005">
    <property type="protein sequence ID" value="CBH74862.1"/>
    <property type="molecule type" value="Genomic_DNA"/>
</dbReference>
<comment type="caution">
    <text evidence="2">The sequence shown here is derived from an EMBL/GenBank/DDBJ whole genome shotgun (WGS) entry which is preliminary data.</text>
</comment>
<accession>E6PEH7</accession>
<proteinExistence type="predicted"/>
<dbReference type="Pfam" id="PF00011">
    <property type="entry name" value="HSP20"/>
    <property type="match status" value="1"/>
</dbReference>
<sequence length="129" mass="14209">MEFVIRGRCGRFEPNADAFLDEEQGALVVTLEVAGVAPDSIRLAVEADRLLVAGRRLDTLPQRRGSFVLKEIAFGEFGREFTLPVPVDLERTSATYLDGLLSIVLPIAATAYIPTARNDVRIIVQRIVI</sequence>
<reference evidence="2" key="1">
    <citation type="submission" date="2009-10" db="EMBL/GenBank/DDBJ databases">
        <title>Diversity of trophic interactions inside an arsenic-rich microbial ecosystem.</title>
        <authorList>
            <person name="Bertin P.N."/>
            <person name="Heinrich-Salmeron A."/>
            <person name="Pelletier E."/>
            <person name="Goulhen-Chollet F."/>
            <person name="Arsene-Ploetze F."/>
            <person name="Gallien S."/>
            <person name="Calteau A."/>
            <person name="Vallenet D."/>
            <person name="Casiot C."/>
            <person name="Chane-Woon-Ming B."/>
            <person name="Giloteaux L."/>
            <person name="Barakat M."/>
            <person name="Bonnefoy V."/>
            <person name="Bruneel O."/>
            <person name="Chandler M."/>
            <person name="Cleiss J."/>
            <person name="Duran R."/>
            <person name="Elbaz-Poulichet F."/>
            <person name="Fonknechten N."/>
            <person name="Lauga B."/>
            <person name="Mornico D."/>
            <person name="Ortet P."/>
            <person name="Schaeffer C."/>
            <person name="Siguier P."/>
            <person name="Alexander Thil Smith A."/>
            <person name="Van Dorsselaer A."/>
            <person name="Weissenbach J."/>
            <person name="Medigue C."/>
            <person name="Le Paslier D."/>
        </authorList>
    </citation>
    <scope>NUCLEOTIDE SEQUENCE</scope>
</reference>
<dbReference type="PROSITE" id="PS01031">
    <property type="entry name" value="SHSP"/>
    <property type="match status" value="1"/>
</dbReference>
<dbReference type="AlphaFoldDB" id="E6PEH7"/>